<evidence type="ECO:0000313" key="5">
    <source>
        <dbReference type="Proteomes" id="UP000230750"/>
    </source>
</evidence>
<feature type="domain" description="GH84" evidence="3">
    <location>
        <begin position="1"/>
        <end position="82"/>
    </location>
</feature>
<dbReference type="InterPro" id="IPR051822">
    <property type="entry name" value="Glycosyl_Hydrolase_84"/>
</dbReference>
<keyword evidence="1" id="KW-0378">Hydrolase</keyword>
<accession>A0A2G8JC71</accession>
<dbReference type="STRING" id="307972.A0A2G8JC71"/>
<protein>
    <recommendedName>
        <fullName evidence="3">GH84 domain-containing protein</fullName>
    </recommendedName>
</protein>
<dbReference type="InterPro" id="IPR011496">
    <property type="entry name" value="O-GlcNAcase_cat"/>
</dbReference>
<dbReference type="Gene3D" id="3.20.20.80">
    <property type="entry name" value="Glycosidases"/>
    <property type="match status" value="1"/>
</dbReference>
<sequence>RLTSLIEEAKENNVTFVYALSPGLDITFSNTKEVTCLKRKLEQVSQFGCEAFALLFDDIDKDMCLGDQEVFSFCSSPSFGFQ</sequence>
<evidence type="ECO:0000313" key="4">
    <source>
        <dbReference type="EMBL" id="PIK33340.1"/>
    </source>
</evidence>
<dbReference type="AlphaFoldDB" id="A0A2G8JC71"/>
<dbReference type="PANTHER" id="PTHR13170">
    <property type="entry name" value="O-GLCNACASE"/>
    <property type="match status" value="1"/>
</dbReference>
<comment type="caution">
    <text evidence="4">The sequence shown here is derived from an EMBL/GenBank/DDBJ whole genome shotgun (WGS) entry which is preliminary data.</text>
</comment>
<dbReference type="Proteomes" id="UP000230750">
    <property type="component" value="Unassembled WGS sequence"/>
</dbReference>
<organism evidence="4 5">
    <name type="scientific">Stichopus japonicus</name>
    <name type="common">Sea cucumber</name>
    <dbReference type="NCBI Taxonomy" id="307972"/>
    <lineage>
        <taxon>Eukaryota</taxon>
        <taxon>Metazoa</taxon>
        <taxon>Echinodermata</taxon>
        <taxon>Eleutherozoa</taxon>
        <taxon>Echinozoa</taxon>
        <taxon>Holothuroidea</taxon>
        <taxon>Aspidochirotacea</taxon>
        <taxon>Aspidochirotida</taxon>
        <taxon>Stichopodidae</taxon>
        <taxon>Apostichopus</taxon>
    </lineage>
</organism>
<dbReference type="Pfam" id="PF07555">
    <property type="entry name" value="NAGidase"/>
    <property type="match status" value="1"/>
</dbReference>
<evidence type="ECO:0000256" key="1">
    <source>
        <dbReference type="ARBA" id="ARBA00022801"/>
    </source>
</evidence>
<dbReference type="PANTHER" id="PTHR13170:SF16">
    <property type="entry name" value="PROTEIN O-GLCNACASE"/>
    <property type="match status" value="1"/>
</dbReference>
<dbReference type="PROSITE" id="PS52009">
    <property type="entry name" value="GH84"/>
    <property type="match status" value="1"/>
</dbReference>
<keyword evidence="2" id="KW-0326">Glycosidase</keyword>
<keyword evidence="5" id="KW-1185">Reference proteome</keyword>
<dbReference type="EMBL" id="MRZV01002613">
    <property type="protein sequence ID" value="PIK33340.1"/>
    <property type="molecule type" value="Genomic_DNA"/>
</dbReference>
<evidence type="ECO:0000259" key="3">
    <source>
        <dbReference type="PROSITE" id="PS52009"/>
    </source>
</evidence>
<dbReference type="InterPro" id="IPR017853">
    <property type="entry name" value="GH"/>
</dbReference>
<dbReference type="GO" id="GO:0016231">
    <property type="term" value="F:beta-N-acetylglucosaminidase activity"/>
    <property type="evidence" value="ECO:0007669"/>
    <property type="project" value="TreeGrafter"/>
</dbReference>
<name>A0A2G8JC71_STIJA</name>
<feature type="non-terminal residue" evidence="4">
    <location>
        <position position="1"/>
    </location>
</feature>
<dbReference type="GO" id="GO:0009100">
    <property type="term" value="P:glycoprotein metabolic process"/>
    <property type="evidence" value="ECO:0007669"/>
    <property type="project" value="TreeGrafter"/>
</dbReference>
<dbReference type="SUPFAM" id="SSF51445">
    <property type="entry name" value="(Trans)glycosidases"/>
    <property type="match status" value="1"/>
</dbReference>
<reference evidence="4 5" key="1">
    <citation type="journal article" date="2017" name="PLoS Biol.">
        <title>The sea cucumber genome provides insights into morphological evolution and visceral regeneration.</title>
        <authorList>
            <person name="Zhang X."/>
            <person name="Sun L."/>
            <person name="Yuan J."/>
            <person name="Sun Y."/>
            <person name="Gao Y."/>
            <person name="Zhang L."/>
            <person name="Li S."/>
            <person name="Dai H."/>
            <person name="Hamel J.F."/>
            <person name="Liu C."/>
            <person name="Yu Y."/>
            <person name="Liu S."/>
            <person name="Lin W."/>
            <person name="Guo K."/>
            <person name="Jin S."/>
            <person name="Xu P."/>
            <person name="Storey K.B."/>
            <person name="Huan P."/>
            <person name="Zhang T."/>
            <person name="Zhou Y."/>
            <person name="Zhang J."/>
            <person name="Lin C."/>
            <person name="Li X."/>
            <person name="Xing L."/>
            <person name="Huo D."/>
            <person name="Sun M."/>
            <person name="Wang L."/>
            <person name="Mercier A."/>
            <person name="Li F."/>
            <person name="Yang H."/>
            <person name="Xiang J."/>
        </authorList>
    </citation>
    <scope>NUCLEOTIDE SEQUENCE [LARGE SCALE GENOMIC DNA]</scope>
    <source>
        <strain evidence="4">Shaxun</strain>
        <tissue evidence="4">Muscle</tissue>
    </source>
</reference>
<dbReference type="OrthoDB" id="9975416at2759"/>
<proteinExistence type="predicted"/>
<gene>
    <name evidence="4" type="ORF">BSL78_29849</name>
</gene>
<evidence type="ECO:0000256" key="2">
    <source>
        <dbReference type="ARBA" id="ARBA00023295"/>
    </source>
</evidence>